<evidence type="ECO:0000256" key="6">
    <source>
        <dbReference type="ARBA" id="ARBA00022989"/>
    </source>
</evidence>
<evidence type="ECO:0000256" key="9">
    <source>
        <dbReference type="RuleBase" id="RU003640"/>
    </source>
</evidence>
<evidence type="ECO:0000256" key="3">
    <source>
        <dbReference type="ARBA" id="ARBA00021007"/>
    </source>
</evidence>
<keyword evidence="9" id="KW-0830">Ubiquinone</keyword>
<evidence type="ECO:0000256" key="2">
    <source>
        <dbReference type="ARBA" id="ARBA00008472"/>
    </source>
</evidence>
<comment type="function">
    <text evidence="9">Core subunit of the mitochondrial membrane respiratory chain NADH dehydrogenase (Complex I) which catalyzes electron transfer from NADH through the respiratory chain, using ubiquinone as an electron acceptor. Essential for the catalytic activity of complex I.</text>
</comment>
<keyword evidence="6 9" id="KW-1133">Transmembrane helix</keyword>
<keyword evidence="9" id="KW-1278">Translocase</keyword>
<keyword evidence="4 9" id="KW-0813">Transport</keyword>
<dbReference type="EMBL" id="HF548561">
    <property type="protein sequence ID" value="CCO25810.1"/>
    <property type="molecule type" value="Genomic_DNA"/>
</dbReference>
<dbReference type="Pfam" id="PF00507">
    <property type="entry name" value="Oxidored_q4"/>
    <property type="match status" value="1"/>
</dbReference>
<dbReference type="InterPro" id="IPR000440">
    <property type="entry name" value="NADH_UbQ/plastoQ_OxRdtase_su3"/>
</dbReference>
<keyword evidence="9" id="KW-0679">Respiratory chain</keyword>
<sequence length="115" mass="12805">MSMLVFVSVVILFTGLLVLVGGSVLKGFNYGIGVYKTSSYECGFTDMNLSINFYTMQFFFIGISFMLFDLEILLVLPILYLKSTGGSVVMCIFVIFLIFILAGTLYEIYGGFLSF</sequence>
<protein>
    <recommendedName>
        <fullName evidence="3 9">NADH-ubiquinone oxidoreductase chain 3</fullName>
        <ecNumber evidence="9">7.1.1.2</ecNumber>
    </recommendedName>
</protein>
<dbReference type="EC" id="7.1.1.2" evidence="9"/>
<evidence type="ECO:0000256" key="4">
    <source>
        <dbReference type="ARBA" id="ARBA00022448"/>
    </source>
</evidence>
<proteinExistence type="inferred from homology"/>
<evidence type="ECO:0000256" key="1">
    <source>
        <dbReference type="ARBA" id="ARBA00004370"/>
    </source>
</evidence>
<keyword evidence="9" id="KW-0520">NAD</keyword>
<accession>S0DF47</accession>
<evidence type="ECO:0000256" key="8">
    <source>
        <dbReference type="ARBA" id="ARBA00049551"/>
    </source>
</evidence>
<dbReference type="InterPro" id="IPR038430">
    <property type="entry name" value="NDAH_ubi_oxred_su3_sf"/>
</dbReference>
<evidence type="ECO:0000313" key="10">
    <source>
        <dbReference type="EMBL" id="CCO25810.1"/>
    </source>
</evidence>
<dbReference type="AlphaFoldDB" id="S0DF47"/>
<gene>
    <name evidence="10" type="primary">nad3</name>
</gene>
<keyword evidence="5 9" id="KW-0812">Transmembrane</keyword>
<reference evidence="10" key="1">
    <citation type="journal article" date="2013" name="Genome Biol. Evol.">
        <title>Deep Sequencing of Mixed Total DNA without Barcodes Allows Efficient Assembly of Highly Plastic Ascidian Mitochondrial Genomes.</title>
        <authorList>
            <person name="Rubinstein N."/>
            <person name="Feldstein T."/>
            <person name="Shenkar N."/>
            <person name="Botero Castro F."/>
            <person name="Griggio F."/>
            <person name="Mastrototaro F."/>
            <person name="Delsuc F."/>
            <person name="Douzery E.J.P."/>
            <person name="Gissi C."/>
            <person name="Huchon D."/>
        </authorList>
    </citation>
    <scope>NUCLEOTIDE SEQUENCE</scope>
    <source>
        <tissue evidence="10">Muscle</tissue>
    </source>
</reference>
<comment type="subcellular location">
    <subcellularLocation>
        <location evidence="1">Membrane</location>
    </subcellularLocation>
    <subcellularLocation>
        <location evidence="9">Mitochondrion membrane</location>
        <topology evidence="9">Multi-pass membrane protein</topology>
    </subcellularLocation>
</comment>
<keyword evidence="9 10" id="KW-0496">Mitochondrion</keyword>
<evidence type="ECO:0000256" key="7">
    <source>
        <dbReference type="ARBA" id="ARBA00023136"/>
    </source>
</evidence>
<dbReference type="GO" id="GO:0008137">
    <property type="term" value="F:NADH dehydrogenase (ubiquinone) activity"/>
    <property type="evidence" value="ECO:0007669"/>
    <property type="project" value="UniProtKB-UniRule"/>
</dbReference>
<keyword evidence="9" id="KW-0249">Electron transport</keyword>
<comment type="similarity">
    <text evidence="2 9">Belongs to the complex I subunit 3 family.</text>
</comment>
<feature type="transmembrane region" description="Helical" evidence="9">
    <location>
        <begin position="51"/>
        <end position="76"/>
    </location>
</feature>
<organism evidence="10">
    <name type="scientific">Ascidiella aspersa</name>
    <dbReference type="NCBI Taxonomy" id="201961"/>
    <lineage>
        <taxon>Eukaryota</taxon>
        <taxon>Metazoa</taxon>
        <taxon>Chordata</taxon>
        <taxon>Tunicata</taxon>
        <taxon>Ascidiacea</taxon>
        <taxon>Phlebobranchia</taxon>
        <taxon>Ascidiidae</taxon>
        <taxon>Ascidiella</taxon>
    </lineage>
</organism>
<evidence type="ECO:0000256" key="5">
    <source>
        <dbReference type="ARBA" id="ARBA00022692"/>
    </source>
</evidence>
<dbReference type="Gene3D" id="1.20.58.1610">
    <property type="entry name" value="NADH:ubiquinone/plastoquinone oxidoreductase, chain 3"/>
    <property type="match status" value="1"/>
</dbReference>
<geneLocation type="mitochondrion" evidence="10"/>
<comment type="catalytic activity">
    <reaction evidence="8 9">
        <text>a ubiquinone + NADH + 5 H(+)(in) = a ubiquinol + NAD(+) + 4 H(+)(out)</text>
        <dbReference type="Rhea" id="RHEA:29091"/>
        <dbReference type="Rhea" id="RHEA-COMP:9565"/>
        <dbReference type="Rhea" id="RHEA-COMP:9566"/>
        <dbReference type="ChEBI" id="CHEBI:15378"/>
        <dbReference type="ChEBI" id="CHEBI:16389"/>
        <dbReference type="ChEBI" id="CHEBI:17976"/>
        <dbReference type="ChEBI" id="CHEBI:57540"/>
        <dbReference type="ChEBI" id="CHEBI:57945"/>
        <dbReference type="EC" id="7.1.1.2"/>
    </reaction>
</comment>
<dbReference type="GO" id="GO:0031966">
    <property type="term" value="C:mitochondrial membrane"/>
    <property type="evidence" value="ECO:0007669"/>
    <property type="project" value="UniProtKB-SubCell"/>
</dbReference>
<keyword evidence="7 9" id="KW-0472">Membrane</keyword>
<dbReference type="PANTHER" id="PTHR11058:SF9">
    <property type="entry name" value="NADH-UBIQUINONE OXIDOREDUCTASE CHAIN 3"/>
    <property type="match status" value="1"/>
</dbReference>
<dbReference type="PANTHER" id="PTHR11058">
    <property type="entry name" value="NADH-UBIQUINONE OXIDOREDUCTASE CHAIN 3"/>
    <property type="match status" value="1"/>
</dbReference>
<dbReference type="GO" id="GO:0030964">
    <property type="term" value="C:NADH dehydrogenase complex"/>
    <property type="evidence" value="ECO:0007669"/>
    <property type="project" value="TreeGrafter"/>
</dbReference>
<name>S0DF47_9ASCI</name>
<feature type="transmembrane region" description="Helical" evidence="9">
    <location>
        <begin position="88"/>
        <end position="109"/>
    </location>
</feature>